<organism evidence="3 4">
    <name type="scientific">Candidatus Falkowbacteria bacterium CG23_combo_of_CG06-09_8_20_14_all_49_15</name>
    <dbReference type="NCBI Taxonomy" id="1974572"/>
    <lineage>
        <taxon>Bacteria</taxon>
        <taxon>Candidatus Falkowiibacteriota</taxon>
    </lineage>
</organism>
<evidence type="ECO:0000313" key="3">
    <source>
        <dbReference type="EMBL" id="PIP34191.1"/>
    </source>
</evidence>
<keyword evidence="2" id="KW-0812">Transmembrane</keyword>
<dbReference type="EMBL" id="PCSD01000004">
    <property type="protein sequence ID" value="PIP34191.1"/>
    <property type="molecule type" value="Genomic_DNA"/>
</dbReference>
<gene>
    <name evidence="3" type="ORF">COX22_00355</name>
</gene>
<protein>
    <submittedName>
        <fullName evidence="3">Uncharacterized protein</fullName>
    </submittedName>
</protein>
<keyword evidence="2" id="KW-0472">Membrane</keyword>
<reference evidence="3 4" key="1">
    <citation type="submission" date="2017-09" db="EMBL/GenBank/DDBJ databases">
        <title>Depth-based differentiation of microbial function through sediment-hosted aquifers and enrichment of novel symbionts in the deep terrestrial subsurface.</title>
        <authorList>
            <person name="Probst A.J."/>
            <person name="Ladd B."/>
            <person name="Jarett J.K."/>
            <person name="Geller-Mcgrath D.E."/>
            <person name="Sieber C.M."/>
            <person name="Emerson J.B."/>
            <person name="Anantharaman K."/>
            <person name="Thomas B.C."/>
            <person name="Malmstrom R."/>
            <person name="Stieglmeier M."/>
            <person name="Klingl A."/>
            <person name="Woyke T."/>
            <person name="Ryan C.M."/>
            <person name="Banfield J.F."/>
        </authorList>
    </citation>
    <scope>NUCLEOTIDE SEQUENCE [LARGE SCALE GENOMIC DNA]</scope>
    <source>
        <strain evidence="3">CG23_combo_of_CG06-09_8_20_14_all_49_15</strain>
    </source>
</reference>
<proteinExistence type="predicted"/>
<dbReference type="AlphaFoldDB" id="A0A2G9ZM74"/>
<feature type="transmembrane region" description="Helical" evidence="2">
    <location>
        <begin position="6"/>
        <end position="22"/>
    </location>
</feature>
<keyword evidence="2" id="KW-1133">Transmembrane helix</keyword>
<accession>A0A2G9ZM74</accession>
<evidence type="ECO:0000313" key="4">
    <source>
        <dbReference type="Proteomes" id="UP000230729"/>
    </source>
</evidence>
<evidence type="ECO:0000256" key="1">
    <source>
        <dbReference type="SAM" id="MobiDB-lite"/>
    </source>
</evidence>
<evidence type="ECO:0000256" key="2">
    <source>
        <dbReference type="SAM" id="Phobius"/>
    </source>
</evidence>
<sequence length="233" mass="25661">MLQIGYFYFYSSFAIFFMLIPPKTVDLKKAGQAPVFRPAKKLPTPPPAPRTEEKSAPSAPAASLARRQAIDQVYEQSDNSAAIKNQRDLQTISRPARRLASARFLKNAAVLAALIILAAAGFFYWSGRKPAPVPAAPLAWYLVKLTNNEIFYGQIGDLSADPLVVKNVYYNYNDQKGAGADQEPGGNIRLVKKGQETYGPDGTLAIVRGQVLLMEPLREDSKVLKAILDYENK</sequence>
<name>A0A2G9ZM74_9BACT</name>
<feature type="region of interest" description="Disordered" evidence="1">
    <location>
        <begin position="36"/>
        <end position="61"/>
    </location>
</feature>
<feature type="transmembrane region" description="Helical" evidence="2">
    <location>
        <begin position="104"/>
        <end position="125"/>
    </location>
</feature>
<dbReference type="Proteomes" id="UP000230729">
    <property type="component" value="Unassembled WGS sequence"/>
</dbReference>
<comment type="caution">
    <text evidence="3">The sequence shown here is derived from an EMBL/GenBank/DDBJ whole genome shotgun (WGS) entry which is preliminary data.</text>
</comment>